<sequence length="131" mass="15196">PPAGREAWLQPESVCQPHSLTAVCRIRPKSQDDNPDAKDYGSYTRLLWFIVRLWSMCHMQEFIPVFLLWSHLMDFFFRRFADFSCGCLAVDCAGGKFQVCVLILISRRSFKPPQLHIFRGQLGVKWCRASL</sequence>
<dbReference type="AlphaFoldDB" id="A0A0S7EN99"/>
<proteinExistence type="predicted"/>
<reference evidence="1" key="1">
    <citation type="submission" date="2014-12" db="EMBL/GenBank/DDBJ databases">
        <title>Parallel Evolution in Life History Adaptation Evident in the Tissue-Specific Poeciliopsis prolifica transcriptome.</title>
        <authorList>
            <person name="Jue N.K."/>
            <person name="Foley R.J."/>
            <person name="Obergfell C."/>
            <person name="Reznick D.N."/>
            <person name="O'Neill R.J."/>
            <person name="O'Neill M.J."/>
        </authorList>
    </citation>
    <scope>NUCLEOTIDE SEQUENCE</scope>
</reference>
<evidence type="ECO:0000313" key="1">
    <source>
        <dbReference type="EMBL" id="JAO06663.1"/>
    </source>
</evidence>
<gene>
    <name evidence="1" type="primary">PPUP7609</name>
</gene>
<accession>A0A0S7EN99</accession>
<feature type="non-terminal residue" evidence="1">
    <location>
        <position position="1"/>
    </location>
</feature>
<dbReference type="EMBL" id="GBYX01475009">
    <property type="protein sequence ID" value="JAO06663.1"/>
    <property type="molecule type" value="Transcribed_RNA"/>
</dbReference>
<name>A0A0S7EN99_9TELE</name>
<organism evidence="1">
    <name type="scientific">Poeciliopsis prolifica</name>
    <name type="common">blackstripe livebearer</name>
    <dbReference type="NCBI Taxonomy" id="188132"/>
    <lineage>
        <taxon>Eukaryota</taxon>
        <taxon>Metazoa</taxon>
        <taxon>Chordata</taxon>
        <taxon>Craniata</taxon>
        <taxon>Vertebrata</taxon>
        <taxon>Euteleostomi</taxon>
        <taxon>Actinopterygii</taxon>
        <taxon>Neopterygii</taxon>
        <taxon>Teleostei</taxon>
        <taxon>Neoteleostei</taxon>
        <taxon>Acanthomorphata</taxon>
        <taxon>Ovalentaria</taxon>
        <taxon>Atherinomorphae</taxon>
        <taxon>Cyprinodontiformes</taxon>
        <taxon>Poeciliidae</taxon>
        <taxon>Poeciliinae</taxon>
        <taxon>Poeciliopsis</taxon>
    </lineage>
</organism>
<protein>
    <submittedName>
        <fullName evidence="1">PPUP7609</fullName>
    </submittedName>
</protein>